<dbReference type="Proteomes" id="UP000265520">
    <property type="component" value="Unassembled WGS sequence"/>
</dbReference>
<keyword evidence="1" id="KW-0808">Transferase</keyword>
<dbReference type="InterPro" id="IPR053134">
    <property type="entry name" value="RNA-dir_DNA_polymerase"/>
</dbReference>
<evidence type="ECO:0000313" key="1">
    <source>
        <dbReference type="EMBL" id="MCI33905.1"/>
    </source>
</evidence>
<keyword evidence="1" id="KW-0548">Nucleotidyltransferase</keyword>
<dbReference type="GO" id="GO:0003964">
    <property type="term" value="F:RNA-directed DNA polymerase activity"/>
    <property type="evidence" value="ECO:0007669"/>
    <property type="project" value="UniProtKB-KW"/>
</dbReference>
<keyword evidence="1" id="KW-0695">RNA-directed DNA polymerase</keyword>
<reference evidence="1 2" key="1">
    <citation type="journal article" date="2018" name="Front. Plant Sci.">
        <title>Red Clover (Trifolium pratense) and Zigzag Clover (T. medium) - A Picture of Genomic Similarities and Differences.</title>
        <authorList>
            <person name="Dluhosova J."/>
            <person name="Istvanek J."/>
            <person name="Nedelnik J."/>
            <person name="Repkova J."/>
        </authorList>
    </citation>
    <scope>NUCLEOTIDE SEQUENCE [LARGE SCALE GENOMIC DNA]</scope>
    <source>
        <strain evidence="2">cv. 10/8</strain>
        <tissue evidence="1">Leaf</tissue>
    </source>
</reference>
<dbReference type="InterPro" id="IPR043502">
    <property type="entry name" value="DNA/RNA_pol_sf"/>
</dbReference>
<feature type="non-terminal residue" evidence="1">
    <location>
        <position position="1"/>
    </location>
</feature>
<feature type="non-terminal residue" evidence="1">
    <location>
        <position position="138"/>
    </location>
</feature>
<protein>
    <submittedName>
        <fullName evidence="1">RNA-directed DNA polymerase (Reverse transcriptase)</fullName>
    </submittedName>
</protein>
<dbReference type="SUPFAM" id="SSF56672">
    <property type="entry name" value="DNA/RNA polymerases"/>
    <property type="match status" value="1"/>
</dbReference>
<name>A0A392RE92_9FABA</name>
<dbReference type="EMBL" id="LXQA010208543">
    <property type="protein sequence ID" value="MCI33905.1"/>
    <property type="molecule type" value="Genomic_DNA"/>
</dbReference>
<dbReference type="AlphaFoldDB" id="A0A392RE92"/>
<dbReference type="PANTHER" id="PTHR24559">
    <property type="entry name" value="TRANSPOSON TY3-I GAG-POL POLYPROTEIN"/>
    <property type="match status" value="1"/>
</dbReference>
<proteinExistence type="predicted"/>
<evidence type="ECO:0000313" key="2">
    <source>
        <dbReference type="Proteomes" id="UP000265520"/>
    </source>
</evidence>
<dbReference type="Gene3D" id="3.10.10.10">
    <property type="entry name" value="HIV Type 1 Reverse Transcriptase, subunit A, domain 1"/>
    <property type="match status" value="1"/>
</dbReference>
<accession>A0A392RE92</accession>
<sequence length="138" mass="16037">PEGLARLLEQEEKEIQLHQEHVEVINLGTDEDKKEIKIRASLQEDVKRSLVSLLQEYVDVFAWSYQDIPGLDTDIVVHRLPLRPECPPVKQKLRRTRPDMAFKIREEVRKQFDAGFLAVAKYPQWVANIVPVPKKDGK</sequence>
<organism evidence="1 2">
    <name type="scientific">Trifolium medium</name>
    <dbReference type="NCBI Taxonomy" id="97028"/>
    <lineage>
        <taxon>Eukaryota</taxon>
        <taxon>Viridiplantae</taxon>
        <taxon>Streptophyta</taxon>
        <taxon>Embryophyta</taxon>
        <taxon>Tracheophyta</taxon>
        <taxon>Spermatophyta</taxon>
        <taxon>Magnoliopsida</taxon>
        <taxon>eudicotyledons</taxon>
        <taxon>Gunneridae</taxon>
        <taxon>Pentapetalae</taxon>
        <taxon>rosids</taxon>
        <taxon>fabids</taxon>
        <taxon>Fabales</taxon>
        <taxon>Fabaceae</taxon>
        <taxon>Papilionoideae</taxon>
        <taxon>50 kb inversion clade</taxon>
        <taxon>NPAAA clade</taxon>
        <taxon>Hologalegina</taxon>
        <taxon>IRL clade</taxon>
        <taxon>Trifolieae</taxon>
        <taxon>Trifolium</taxon>
    </lineage>
</organism>
<comment type="caution">
    <text evidence="1">The sequence shown here is derived from an EMBL/GenBank/DDBJ whole genome shotgun (WGS) entry which is preliminary data.</text>
</comment>
<dbReference type="PANTHER" id="PTHR24559:SF457">
    <property type="entry name" value="RNA-DIRECTED DNA POLYMERASE HOMOLOG"/>
    <property type="match status" value="1"/>
</dbReference>
<keyword evidence="2" id="KW-1185">Reference proteome</keyword>